<comment type="catalytic activity">
    <reaction evidence="7 8">
        <text>L-histidinol phosphate + H2O = L-histidinol + phosphate</text>
        <dbReference type="Rhea" id="RHEA:14465"/>
        <dbReference type="ChEBI" id="CHEBI:15377"/>
        <dbReference type="ChEBI" id="CHEBI:43474"/>
        <dbReference type="ChEBI" id="CHEBI:57699"/>
        <dbReference type="ChEBI" id="CHEBI:57980"/>
        <dbReference type="EC" id="3.1.3.15"/>
    </reaction>
</comment>
<keyword evidence="6 8" id="KW-0368">Histidine biosynthesis</keyword>
<dbReference type="RefSeq" id="WP_045806174.1">
    <property type="nucleotide sequence ID" value="NZ_JZCR01000002.1"/>
</dbReference>
<dbReference type="SUPFAM" id="SSF89550">
    <property type="entry name" value="PHP domain-like"/>
    <property type="match status" value="1"/>
</dbReference>
<dbReference type="Gene3D" id="3.20.20.140">
    <property type="entry name" value="Metal-dependent hydrolases"/>
    <property type="match status" value="1"/>
</dbReference>
<comment type="pathway">
    <text evidence="1 8">Amino-acid biosynthesis; L-histidine biosynthesis; L-histidine from 5-phospho-alpha-D-ribose 1-diphosphate: step 8/9.</text>
</comment>
<keyword evidence="4 8" id="KW-0028">Amino-acid biosynthesis</keyword>
<sequence length="290" mass="33406">MLSLTALHHLDRRTWSGHNHTEFCPHGSGEDVEAYLERAIAAGFKTYSITEHFPLPPAFYRPTQGSRHAIATAAMAYDELPQYFAKMNYLKAKYRDRLRILVGFEVDYLPEFRDWTAEQLHQYHSQIDDAILSVHFLPTATGLRALDDTAADFRQGVLQEYGSPVAVAHAYLRTMQQAVDWDVADKPHRYGHLMLYRKWRNTFPSQTLWQDAQTNRQLGDLLTTVQQHEEFLDCNMAGLFRPTETESSPSANWLRAAQERQIPLVFGADAHRVSAVDEGYNTYLEDQDYH</sequence>
<gene>
    <name evidence="10" type="ORF">VC81_00435</name>
</gene>
<dbReference type="InterPro" id="IPR016195">
    <property type="entry name" value="Pol/histidinol_Pase-like"/>
</dbReference>
<dbReference type="EMBL" id="JZCR01000002">
    <property type="protein sequence ID" value="KJW13976.1"/>
    <property type="molecule type" value="Genomic_DNA"/>
</dbReference>
<dbReference type="CDD" id="cd12110">
    <property type="entry name" value="PHP_HisPPase_Hisj_like"/>
    <property type="match status" value="1"/>
</dbReference>
<organism evidence="10 11">
    <name type="scientific">Levilactobacillus spicheri</name>
    <dbReference type="NCBI Taxonomy" id="216463"/>
    <lineage>
        <taxon>Bacteria</taxon>
        <taxon>Bacillati</taxon>
        <taxon>Bacillota</taxon>
        <taxon>Bacilli</taxon>
        <taxon>Lactobacillales</taxon>
        <taxon>Lactobacillaceae</taxon>
        <taxon>Levilactobacillus</taxon>
    </lineage>
</organism>
<evidence type="ECO:0000256" key="2">
    <source>
        <dbReference type="ARBA" id="ARBA00009152"/>
    </source>
</evidence>
<evidence type="ECO:0000313" key="11">
    <source>
        <dbReference type="Proteomes" id="UP000033491"/>
    </source>
</evidence>
<evidence type="ECO:0000256" key="1">
    <source>
        <dbReference type="ARBA" id="ARBA00004970"/>
    </source>
</evidence>
<dbReference type="STRING" id="216463.VC81_00435"/>
<evidence type="ECO:0000256" key="4">
    <source>
        <dbReference type="ARBA" id="ARBA00022605"/>
    </source>
</evidence>
<dbReference type="EC" id="3.1.3.15" evidence="3 8"/>
<dbReference type="InterPro" id="IPR010140">
    <property type="entry name" value="Histidinol_P_phosphatase_HisJ"/>
</dbReference>
<evidence type="ECO:0000256" key="7">
    <source>
        <dbReference type="ARBA" id="ARBA00049158"/>
    </source>
</evidence>
<evidence type="ECO:0000313" key="10">
    <source>
        <dbReference type="EMBL" id="KJW13976.1"/>
    </source>
</evidence>
<dbReference type="AlphaFoldDB" id="A0A0F3RVG1"/>
<dbReference type="PANTHER" id="PTHR21039">
    <property type="entry name" value="HISTIDINOL PHOSPHATASE-RELATED"/>
    <property type="match status" value="1"/>
</dbReference>
<dbReference type="GO" id="GO:0000105">
    <property type="term" value="P:L-histidine biosynthetic process"/>
    <property type="evidence" value="ECO:0007669"/>
    <property type="project" value="UniProtKB-UniRule"/>
</dbReference>
<evidence type="ECO:0000256" key="6">
    <source>
        <dbReference type="ARBA" id="ARBA00023102"/>
    </source>
</evidence>
<dbReference type="PATRIC" id="fig|216463.3.peg.1069"/>
<dbReference type="GO" id="GO:0005737">
    <property type="term" value="C:cytoplasm"/>
    <property type="evidence" value="ECO:0007669"/>
    <property type="project" value="TreeGrafter"/>
</dbReference>
<dbReference type="PANTHER" id="PTHR21039:SF0">
    <property type="entry name" value="HISTIDINOL-PHOSPHATASE"/>
    <property type="match status" value="1"/>
</dbReference>
<feature type="domain" description="PHP" evidence="9">
    <location>
        <begin position="18"/>
        <end position="197"/>
    </location>
</feature>
<dbReference type="InterPro" id="IPR004013">
    <property type="entry name" value="PHP_dom"/>
</dbReference>
<reference evidence="10 11" key="1">
    <citation type="submission" date="2015-03" db="EMBL/GenBank/DDBJ databases">
        <authorList>
            <person name="Zheng J."/>
            <person name="Ganezle M."/>
        </authorList>
    </citation>
    <scope>NUCLEOTIDE SEQUENCE [LARGE SCALE GENOMIC DNA]</scope>
    <source>
        <strain evidence="10 11">LP38</strain>
    </source>
</reference>
<dbReference type="UniPathway" id="UPA00031">
    <property type="reaction ID" value="UER00013"/>
</dbReference>
<dbReference type="NCBIfam" id="NF005996">
    <property type="entry name" value="PRK08123.1"/>
    <property type="match status" value="1"/>
</dbReference>
<dbReference type="OrthoDB" id="9775255at2"/>
<name>A0A0F3RVG1_9LACO</name>
<keyword evidence="5 8" id="KW-0378">Hydrolase</keyword>
<dbReference type="GO" id="GO:0004401">
    <property type="term" value="F:histidinol-phosphatase activity"/>
    <property type="evidence" value="ECO:0007669"/>
    <property type="project" value="UniProtKB-UniRule"/>
</dbReference>
<proteinExistence type="inferred from homology"/>
<evidence type="ECO:0000256" key="8">
    <source>
        <dbReference type="RuleBase" id="RU366003"/>
    </source>
</evidence>
<comment type="caution">
    <text evidence="10">The sequence shown here is derived from an EMBL/GenBank/DDBJ whole genome shotgun (WGS) entry which is preliminary data.</text>
</comment>
<evidence type="ECO:0000259" key="9">
    <source>
        <dbReference type="Pfam" id="PF02811"/>
    </source>
</evidence>
<protein>
    <recommendedName>
        <fullName evidence="3 8">Histidinol-phosphatase</fullName>
        <shortName evidence="8">HolPase</shortName>
        <ecNumber evidence="3 8">3.1.3.15</ecNumber>
    </recommendedName>
</protein>
<evidence type="ECO:0000256" key="5">
    <source>
        <dbReference type="ARBA" id="ARBA00022801"/>
    </source>
</evidence>
<dbReference type="Pfam" id="PF02811">
    <property type="entry name" value="PHP"/>
    <property type="match status" value="1"/>
</dbReference>
<accession>A0A0F3RVG1</accession>
<dbReference type="NCBIfam" id="TIGR01856">
    <property type="entry name" value="hisJ_fam"/>
    <property type="match status" value="1"/>
</dbReference>
<comment type="similarity">
    <text evidence="2 8">Belongs to the PHP hydrolase family. HisK subfamily.</text>
</comment>
<dbReference type="Proteomes" id="UP000033491">
    <property type="component" value="Unassembled WGS sequence"/>
</dbReference>
<evidence type="ECO:0000256" key="3">
    <source>
        <dbReference type="ARBA" id="ARBA00013085"/>
    </source>
</evidence>